<dbReference type="PANTHER" id="PTHR33362:SF2">
    <property type="entry name" value="TRAP TRANSPORTER LARGE PERMEASE PROTEIN"/>
    <property type="match status" value="1"/>
</dbReference>
<evidence type="ECO:0000256" key="1">
    <source>
        <dbReference type="ARBA" id="ARBA00004429"/>
    </source>
</evidence>
<dbReference type="InterPro" id="IPR010656">
    <property type="entry name" value="DctM"/>
</dbReference>
<dbReference type="NCBIfam" id="TIGR00786">
    <property type="entry name" value="dctM"/>
    <property type="match status" value="1"/>
</dbReference>
<comment type="caution">
    <text evidence="9">The sequence shown here is derived from an EMBL/GenBank/DDBJ whole genome shotgun (WGS) entry which is preliminary data.</text>
</comment>
<evidence type="ECO:0000256" key="4">
    <source>
        <dbReference type="ARBA" id="ARBA00022692"/>
    </source>
</evidence>
<evidence type="ECO:0000313" key="9">
    <source>
        <dbReference type="EMBL" id="KGF63565.1"/>
    </source>
</evidence>
<dbReference type="GO" id="GO:0005886">
    <property type="term" value="C:plasma membrane"/>
    <property type="evidence" value="ECO:0007669"/>
    <property type="project" value="UniProtKB-SubCell"/>
</dbReference>
<dbReference type="PIRSF" id="PIRSF006066">
    <property type="entry name" value="HI0050"/>
    <property type="match status" value="1"/>
</dbReference>
<feature type="transmembrane region" description="Helical" evidence="7">
    <location>
        <begin position="336"/>
        <end position="353"/>
    </location>
</feature>
<organism evidence="9 10">
    <name type="scientific">Pseudomonas lutea</name>
    <dbReference type="NCBI Taxonomy" id="243924"/>
    <lineage>
        <taxon>Bacteria</taxon>
        <taxon>Pseudomonadati</taxon>
        <taxon>Pseudomonadota</taxon>
        <taxon>Gammaproteobacteria</taxon>
        <taxon>Pseudomonadales</taxon>
        <taxon>Pseudomonadaceae</taxon>
        <taxon>Pseudomonas</taxon>
    </lineage>
</organism>
<comment type="function">
    <text evidence="7">Part of the tripartite ATP-independent periplasmic (TRAP) transport system.</text>
</comment>
<protein>
    <recommendedName>
        <fullName evidence="7">TRAP transporter large permease protein</fullName>
    </recommendedName>
</protein>
<dbReference type="GO" id="GO:0022857">
    <property type="term" value="F:transmembrane transporter activity"/>
    <property type="evidence" value="ECO:0007669"/>
    <property type="project" value="UniProtKB-UniRule"/>
</dbReference>
<evidence type="ECO:0000256" key="5">
    <source>
        <dbReference type="ARBA" id="ARBA00022989"/>
    </source>
</evidence>
<keyword evidence="3 7" id="KW-0997">Cell inner membrane</keyword>
<reference evidence="9 10" key="1">
    <citation type="submission" date="2014-09" db="EMBL/GenBank/DDBJ databases">
        <title>Genome sequence of Pseudomonas lutea strain DSM 17257T.</title>
        <authorList>
            <person name="Kwak Y."/>
            <person name="Shin J.-H."/>
        </authorList>
    </citation>
    <scope>NUCLEOTIDE SEQUENCE [LARGE SCALE GENOMIC DNA]</scope>
    <source>
        <strain evidence="9 10">DSM 17257</strain>
    </source>
</reference>
<comment type="similarity">
    <text evidence="7">Belongs to the TRAP transporter large permease family.</text>
</comment>
<comment type="caution">
    <text evidence="7">Lacks conserved residue(s) required for the propagation of feature annotation.</text>
</comment>
<accession>A0A9X0ECW9</accession>
<feature type="transmembrane region" description="Helical" evidence="7">
    <location>
        <begin position="359"/>
        <end position="385"/>
    </location>
</feature>
<feature type="transmembrane region" description="Helical" evidence="7">
    <location>
        <begin position="77"/>
        <end position="99"/>
    </location>
</feature>
<dbReference type="RefSeq" id="WP_037015089.1">
    <property type="nucleotide sequence ID" value="NZ_JRMB01000002.1"/>
</dbReference>
<dbReference type="OrthoDB" id="8627919at2"/>
<evidence type="ECO:0000256" key="7">
    <source>
        <dbReference type="RuleBase" id="RU369079"/>
    </source>
</evidence>
<evidence type="ECO:0000256" key="6">
    <source>
        <dbReference type="ARBA" id="ARBA00023136"/>
    </source>
</evidence>
<feature type="transmembrane region" description="Helical" evidence="7">
    <location>
        <begin position="314"/>
        <end position="331"/>
    </location>
</feature>
<feature type="transmembrane region" description="Helical" evidence="7">
    <location>
        <begin position="213"/>
        <end position="236"/>
    </location>
</feature>
<evidence type="ECO:0000256" key="3">
    <source>
        <dbReference type="ARBA" id="ARBA00022519"/>
    </source>
</evidence>
<gene>
    <name evidence="9" type="ORF">LT42_16770</name>
</gene>
<dbReference type="Pfam" id="PF06808">
    <property type="entry name" value="DctM"/>
    <property type="match status" value="1"/>
</dbReference>
<dbReference type="Proteomes" id="UP000029719">
    <property type="component" value="Unassembled WGS sequence"/>
</dbReference>
<keyword evidence="4 7" id="KW-0812">Transmembrane</keyword>
<evidence type="ECO:0000313" key="10">
    <source>
        <dbReference type="Proteomes" id="UP000029719"/>
    </source>
</evidence>
<keyword evidence="7" id="KW-0813">Transport</keyword>
<feature type="transmembrane region" description="Helical" evidence="7">
    <location>
        <begin position="272"/>
        <end position="294"/>
    </location>
</feature>
<proteinExistence type="inferred from homology"/>
<feature type="transmembrane region" description="Helical" evidence="7">
    <location>
        <begin position="397"/>
        <end position="421"/>
    </location>
</feature>
<keyword evidence="6 7" id="KW-0472">Membrane</keyword>
<keyword evidence="2" id="KW-1003">Cell membrane</keyword>
<evidence type="ECO:0000259" key="8">
    <source>
        <dbReference type="Pfam" id="PF06808"/>
    </source>
</evidence>
<name>A0A9X0ECW9_9PSED</name>
<dbReference type="InterPro" id="IPR004681">
    <property type="entry name" value="TRAP_DctM"/>
</dbReference>
<dbReference type="EMBL" id="JRMB01000002">
    <property type="protein sequence ID" value="KGF63565.1"/>
    <property type="molecule type" value="Genomic_DNA"/>
</dbReference>
<feature type="transmembrane region" description="Helical" evidence="7">
    <location>
        <begin position="42"/>
        <end position="65"/>
    </location>
</feature>
<feature type="transmembrane region" description="Helical" evidence="7">
    <location>
        <begin position="242"/>
        <end position="260"/>
    </location>
</feature>
<comment type="subcellular location">
    <subcellularLocation>
        <location evidence="1 7">Cell inner membrane</location>
        <topology evidence="1 7">Multi-pass membrane protein</topology>
    </subcellularLocation>
</comment>
<dbReference type="AlphaFoldDB" id="A0A9X0ECW9"/>
<sequence length="426" mass="45234">MDAFILLGSFVALILIGMPVAYALGLSALIGAWWIEIPFDALMIQVAGGVNKFSLLAIPFFVLAGAIMAEGGMSRRLVAFAGVLVGFVRGGLSLVNIVASTFFGAISGSSVADTASVGSVLIPEMERNGYPRDFSTAVTVSGSVQALLTPPSHNSVLYSLAAGGTVSIASLFMAGIMPGLLLSAVMMGLCMIFARKRNYPKGEVIPLRKALKIAGEALWGMMAMVIILGGILSGVFTATESAAIAVLWAFFVTMFIYRDYKWRDLPKLMHRAVRTVSIVMILIGFAASFGYILTLMEIPMKITTAFLTLSDNRYVILMCINIMLLLLGTVMDMAPLILILTPILLPVIVGIGVDPVHFGMIMLVNLGIGLITPPVGAVLFVGAAVGKVTIEATVKALLPFYVALFMVLMAVTYIPAISLWLPSVVL</sequence>
<dbReference type="PANTHER" id="PTHR33362">
    <property type="entry name" value="SIALIC ACID TRAP TRANSPORTER PERMEASE PROTEIN SIAT-RELATED"/>
    <property type="match status" value="1"/>
</dbReference>
<keyword evidence="5 7" id="KW-1133">Transmembrane helix</keyword>
<feature type="transmembrane region" description="Helical" evidence="7">
    <location>
        <begin position="168"/>
        <end position="193"/>
    </location>
</feature>
<evidence type="ECO:0000256" key="2">
    <source>
        <dbReference type="ARBA" id="ARBA00022475"/>
    </source>
</evidence>
<comment type="subunit">
    <text evidence="7">The complex comprises the extracytoplasmic solute receptor protein and the two transmembrane proteins.</text>
</comment>
<feature type="domain" description="TRAP C4-dicarboxylate transport system permease DctM subunit" evidence="8">
    <location>
        <begin position="7"/>
        <end position="417"/>
    </location>
</feature>